<dbReference type="PATRIC" id="fig|198422.3.peg.276"/>
<evidence type="ECO:0000259" key="2">
    <source>
        <dbReference type="PROSITE" id="PS50206"/>
    </source>
</evidence>
<dbReference type="SUPFAM" id="SSF52821">
    <property type="entry name" value="Rhodanese/Cell cycle control phosphatase"/>
    <property type="match status" value="1"/>
</dbReference>
<sequence>MSMLSKKDYSVILYYVYTNIDNPEKFREEHLRYCQKLELLGRIIVAKEGLNGTISGLRLHIDIYITQMKKDPRFNQVDFKIDEVDGHVFPKLSIKVRDEIVASKLLKDLKPYHRQNSYLEPKKFYQWLKNKDIFLLDVRNNYEYKLGHFQNAINPNINNFRDLPQWLEQKFLLLKNKIVLTYCTGGVRCEKVTLFLKEKGCKNVYQLKGGILKYSQDEEVQGELFKGQMYVFDQRKSILVNKKKHTIVGKDFFDKKPCERYINCANPQCNKQILCSEYNEHKYLSSCCQSCREAPQNSYVMKHNLKVLNNKEQIDK</sequence>
<dbReference type="InterPro" id="IPR020936">
    <property type="entry name" value="TrhO"/>
</dbReference>
<dbReference type="GO" id="GO:0006400">
    <property type="term" value="P:tRNA modification"/>
    <property type="evidence" value="ECO:0007669"/>
    <property type="project" value="UniProtKB-UniRule"/>
</dbReference>
<feature type="domain" description="Rhodanese" evidence="2">
    <location>
        <begin position="129"/>
        <end position="223"/>
    </location>
</feature>
<gene>
    <name evidence="1" type="primary">trhO</name>
    <name evidence="3" type="ORF">AlmWB_02810</name>
</gene>
<evidence type="ECO:0000256" key="1">
    <source>
        <dbReference type="HAMAP-Rule" id="MF_00469"/>
    </source>
</evidence>
<reference evidence="3 4" key="1">
    <citation type="journal article" date="2015" name="BMC Microbiol.">
        <title>'Candidatus Phytoplasma phoenicium' associated with almond witches'-broom disease: from draft genome to genetic diversity among strain populations.</title>
        <authorList>
            <person name="Quaglino F."/>
            <person name="Kube M."/>
            <person name="Jawhari M."/>
            <person name="Abou-Jawdah Y."/>
            <person name="Siewert C."/>
            <person name="Choueiri E."/>
            <person name="Sobh H."/>
            <person name="Casati P."/>
            <person name="Tedeschi R."/>
            <person name="Molino Lova M."/>
            <person name="Alma A."/>
            <person name="Bianco P.A."/>
        </authorList>
    </citation>
    <scope>NUCLEOTIDE SEQUENCE [LARGE SCALE GENOMIC DNA]</scope>
    <source>
        <strain evidence="3 4">SA213</strain>
    </source>
</reference>
<dbReference type="CDD" id="cd01518">
    <property type="entry name" value="RHOD_YceA"/>
    <property type="match status" value="1"/>
</dbReference>
<dbReference type="Gene3D" id="3.30.70.100">
    <property type="match status" value="1"/>
</dbReference>
<protein>
    <recommendedName>
        <fullName evidence="1">tRNA uridine(34) hydroxylase</fullName>
        <ecNumber evidence="1">1.14.-.-</ecNumber>
    </recommendedName>
    <alternativeName>
        <fullName evidence="1">tRNA hydroxylation protein O</fullName>
    </alternativeName>
</protein>
<evidence type="ECO:0000313" key="3">
    <source>
        <dbReference type="EMBL" id="KND62540.1"/>
    </source>
</evidence>
<dbReference type="InterPro" id="IPR036873">
    <property type="entry name" value="Rhodanese-like_dom_sf"/>
</dbReference>
<keyword evidence="1" id="KW-0819">tRNA processing</keyword>
<keyword evidence="1" id="KW-0560">Oxidoreductase</keyword>
<dbReference type="PANTHER" id="PTHR43268:SF3">
    <property type="entry name" value="RHODANESE-LIKE DOMAIN-CONTAINING PROTEIN 7-RELATED"/>
    <property type="match status" value="1"/>
</dbReference>
<comment type="function">
    <text evidence="1">Catalyzes oxygen-dependent 5-hydroxyuridine (ho5U) modification at position 34 in tRNAs.</text>
</comment>
<comment type="similarity">
    <text evidence="1">Belongs to the TrhO family.</text>
</comment>
<comment type="catalytic activity">
    <reaction evidence="1">
        <text>uridine(34) in tRNA + AH2 + O2 = 5-hydroxyuridine(34) in tRNA + A + H2O</text>
        <dbReference type="Rhea" id="RHEA:64224"/>
        <dbReference type="Rhea" id="RHEA-COMP:11727"/>
        <dbReference type="Rhea" id="RHEA-COMP:13381"/>
        <dbReference type="ChEBI" id="CHEBI:13193"/>
        <dbReference type="ChEBI" id="CHEBI:15377"/>
        <dbReference type="ChEBI" id="CHEBI:15379"/>
        <dbReference type="ChEBI" id="CHEBI:17499"/>
        <dbReference type="ChEBI" id="CHEBI:65315"/>
        <dbReference type="ChEBI" id="CHEBI:136877"/>
    </reaction>
</comment>
<dbReference type="InterPro" id="IPR040503">
    <property type="entry name" value="TRHO_N"/>
</dbReference>
<keyword evidence="4" id="KW-1185">Reference proteome</keyword>
<dbReference type="EC" id="1.14.-.-" evidence="1"/>
<dbReference type="HAMAP" id="MF_00469">
    <property type="entry name" value="TrhO"/>
    <property type="match status" value="1"/>
</dbReference>
<dbReference type="SMART" id="SM00450">
    <property type="entry name" value="RHOD"/>
    <property type="match status" value="1"/>
</dbReference>
<accession>A0A0L0MJR6</accession>
<comment type="caution">
    <text evidence="3">The sequence shown here is derived from an EMBL/GenBank/DDBJ whole genome shotgun (WGS) entry which is preliminary data.</text>
</comment>
<dbReference type="GO" id="GO:0016705">
    <property type="term" value="F:oxidoreductase activity, acting on paired donors, with incorporation or reduction of molecular oxygen"/>
    <property type="evidence" value="ECO:0007669"/>
    <property type="project" value="UniProtKB-UniRule"/>
</dbReference>
<dbReference type="Gene3D" id="3.40.250.10">
    <property type="entry name" value="Rhodanese-like domain"/>
    <property type="match status" value="1"/>
</dbReference>
<dbReference type="Pfam" id="PF12368">
    <property type="entry name" value="Rhodanese_C"/>
    <property type="match status" value="1"/>
</dbReference>
<dbReference type="PANTHER" id="PTHR43268">
    <property type="entry name" value="THIOSULFATE SULFURTRANSFERASE/RHODANESE-LIKE DOMAIN-CONTAINING PROTEIN 2"/>
    <property type="match status" value="1"/>
</dbReference>
<name>A0A0L0MJR6_9MOLU</name>
<dbReference type="InterPro" id="IPR001763">
    <property type="entry name" value="Rhodanese-like_dom"/>
</dbReference>
<dbReference type="InterPro" id="IPR022111">
    <property type="entry name" value="Rhodanese_C"/>
</dbReference>
<evidence type="ECO:0000313" key="4">
    <source>
        <dbReference type="Proteomes" id="UP000037086"/>
    </source>
</evidence>
<dbReference type="Pfam" id="PF00581">
    <property type="entry name" value="Rhodanese"/>
    <property type="match status" value="1"/>
</dbReference>
<dbReference type="Pfam" id="PF17773">
    <property type="entry name" value="UPF0176_N"/>
    <property type="match status" value="1"/>
</dbReference>
<dbReference type="AlphaFoldDB" id="A0A0L0MJR6"/>
<dbReference type="PROSITE" id="PS50206">
    <property type="entry name" value="RHODANESE_3"/>
    <property type="match status" value="1"/>
</dbReference>
<dbReference type="NCBIfam" id="NF001135">
    <property type="entry name" value="PRK00142.1-3"/>
    <property type="match status" value="1"/>
</dbReference>
<dbReference type="EMBL" id="JPSQ01000059">
    <property type="protein sequence ID" value="KND62540.1"/>
    <property type="molecule type" value="Genomic_DNA"/>
</dbReference>
<proteinExistence type="inferred from homology"/>
<organism evidence="3 4">
    <name type="scientific">Candidatus Phytoplasma phoenicium</name>
    <dbReference type="NCBI Taxonomy" id="198422"/>
    <lineage>
        <taxon>Bacteria</taxon>
        <taxon>Bacillati</taxon>
        <taxon>Mycoplasmatota</taxon>
        <taxon>Mollicutes</taxon>
        <taxon>Acholeplasmatales</taxon>
        <taxon>Acholeplasmataceae</taxon>
        <taxon>Candidatus Phytoplasma</taxon>
        <taxon>16SrIX (Pigeon pea witches'-broom group)</taxon>
    </lineage>
</organism>
<dbReference type="Proteomes" id="UP000037086">
    <property type="component" value="Unassembled WGS sequence"/>
</dbReference>